<dbReference type="GeneID" id="107226283"/>
<keyword evidence="2" id="KW-1185">Reference proteome</keyword>
<name>A0A6J0C810_NEOLC</name>
<feature type="signal peptide" evidence="1">
    <location>
        <begin position="1"/>
        <end position="22"/>
    </location>
</feature>
<feature type="chain" id="PRO_5026676849" evidence="1">
    <location>
        <begin position="23"/>
        <end position="269"/>
    </location>
</feature>
<dbReference type="AlphaFoldDB" id="A0A6J0C810"/>
<organism evidence="3">
    <name type="scientific">Neodiprion lecontei</name>
    <name type="common">Redheaded pine sawfly</name>
    <dbReference type="NCBI Taxonomy" id="441921"/>
    <lineage>
        <taxon>Eukaryota</taxon>
        <taxon>Metazoa</taxon>
        <taxon>Ecdysozoa</taxon>
        <taxon>Arthropoda</taxon>
        <taxon>Hexapoda</taxon>
        <taxon>Insecta</taxon>
        <taxon>Pterygota</taxon>
        <taxon>Neoptera</taxon>
        <taxon>Endopterygota</taxon>
        <taxon>Hymenoptera</taxon>
        <taxon>Tenthredinoidea</taxon>
        <taxon>Diprionidae</taxon>
        <taxon>Diprioninae</taxon>
        <taxon>Neodiprion</taxon>
    </lineage>
</organism>
<evidence type="ECO:0000313" key="2">
    <source>
        <dbReference type="Proteomes" id="UP000829291"/>
    </source>
</evidence>
<keyword evidence="1" id="KW-0732">Signal</keyword>
<dbReference type="OrthoDB" id="6359856at2759"/>
<dbReference type="KEGG" id="nlo:107226283"/>
<evidence type="ECO:0000313" key="3">
    <source>
        <dbReference type="RefSeq" id="XP_015522530.1"/>
    </source>
</evidence>
<dbReference type="CTD" id="37968"/>
<evidence type="ECO:0000256" key="1">
    <source>
        <dbReference type="SAM" id="SignalP"/>
    </source>
</evidence>
<protein>
    <submittedName>
        <fullName evidence="3">Rhythmically expressed gene 5 protein</fullName>
    </submittedName>
</protein>
<dbReference type="InParanoid" id="A0A6J0C810"/>
<dbReference type="Proteomes" id="UP000829291">
    <property type="component" value="Chromosome 3"/>
</dbReference>
<accession>A0A6J0C810</accession>
<gene>
    <name evidence="3" type="primary">LOC107226283</name>
</gene>
<sequence length="269" mass="30187">MIRCSIISAAVVLCLAVAYSEGSAIPMWEFLSKEEKMSHLYKVFSKQVAKYCADSSKPDCNKNLLVSGLRNLANMDEDYLNTMDPYQRGATEMIWHALLTNDDFESTFEREGDSLYYSSESDRFGDNFGSDNNGLAEESSAPSGDYVRPAGHTGPYLMGPMVIRVFPDGRPVPGDSKLPLPRDEDVDDLKYAKLPSIAEIESRSFFFGKSLTSSGKPAKRPIFSVGQQKPSVILTTRRSGNQQKNPLFDDRVRGEKDIFDSYERSVRYY</sequence>
<proteinExistence type="predicted"/>
<dbReference type="RefSeq" id="XP_015522530.1">
    <property type="nucleotide sequence ID" value="XM_015667044.2"/>
</dbReference>
<dbReference type="FunCoup" id="A0A6J0C810">
    <property type="interactions" value="9"/>
</dbReference>
<reference evidence="3" key="1">
    <citation type="submission" date="2025-08" db="UniProtKB">
        <authorList>
            <consortium name="RefSeq"/>
        </authorList>
    </citation>
    <scope>IDENTIFICATION</scope>
    <source>
        <tissue evidence="3">Thorax and Abdomen</tissue>
    </source>
</reference>